<organism evidence="2 3">
    <name type="scientific">Byssothecium circinans</name>
    <dbReference type="NCBI Taxonomy" id="147558"/>
    <lineage>
        <taxon>Eukaryota</taxon>
        <taxon>Fungi</taxon>
        <taxon>Dikarya</taxon>
        <taxon>Ascomycota</taxon>
        <taxon>Pezizomycotina</taxon>
        <taxon>Dothideomycetes</taxon>
        <taxon>Pleosporomycetidae</taxon>
        <taxon>Pleosporales</taxon>
        <taxon>Massarineae</taxon>
        <taxon>Massarinaceae</taxon>
        <taxon>Byssothecium</taxon>
    </lineage>
</organism>
<feature type="region of interest" description="Disordered" evidence="1">
    <location>
        <begin position="33"/>
        <end position="69"/>
    </location>
</feature>
<dbReference type="AlphaFoldDB" id="A0A6A5TC51"/>
<evidence type="ECO:0000256" key="1">
    <source>
        <dbReference type="SAM" id="MobiDB-lite"/>
    </source>
</evidence>
<dbReference type="EMBL" id="ML977026">
    <property type="protein sequence ID" value="KAF1950353.1"/>
    <property type="molecule type" value="Genomic_DNA"/>
</dbReference>
<feature type="compositionally biased region" description="Basic and acidic residues" evidence="1">
    <location>
        <begin position="38"/>
        <end position="48"/>
    </location>
</feature>
<proteinExistence type="predicted"/>
<reference evidence="2" key="1">
    <citation type="journal article" date="2020" name="Stud. Mycol.">
        <title>101 Dothideomycetes genomes: a test case for predicting lifestyles and emergence of pathogens.</title>
        <authorList>
            <person name="Haridas S."/>
            <person name="Albert R."/>
            <person name="Binder M."/>
            <person name="Bloem J."/>
            <person name="Labutti K."/>
            <person name="Salamov A."/>
            <person name="Andreopoulos B."/>
            <person name="Baker S."/>
            <person name="Barry K."/>
            <person name="Bills G."/>
            <person name="Bluhm B."/>
            <person name="Cannon C."/>
            <person name="Castanera R."/>
            <person name="Culley D."/>
            <person name="Daum C."/>
            <person name="Ezra D."/>
            <person name="Gonzalez J."/>
            <person name="Henrissat B."/>
            <person name="Kuo A."/>
            <person name="Liang C."/>
            <person name="Lipzen A."/>
            <person name="Lutzoni F."/>
            <person name="Magnuson J."/>
            <person name="Mondo S."/>
            <person name="Nolan M."/>
            <person name="Ohm R."/>
            <person name="Pangilinan J."/>
            <person name="Park H.-J."/>
            <person name="Ramirez L."/>
            <person name="Alfaro M."/>
            <person name="Sun H."/>
            <person name="Tritt A."/>
            <person name="Yoshinaga Y."/>
            <person name="Zwiers L.-H."/>
            <person name="Turgeon B."/>
            <person name="Goodwin S."/>
            <person name="Spatafora J."/>
            <person name="Crous P."/>
            <person name="Grigoriev I."/>
        </authorList>
    </citation>
    <scope>NUCLEOTIDE SEQUENCE</scope>
    <source>
        <strain evidence="2">CBS 675.92</strain>
    </source>
</reference>
<evidence type="ECO:0000313" key="3">
    <source>
        <dbReference type="Proteomes" id="UP000800035"/>
    </source>
</evidence>
<evidence type="ECO:0000313" key="2">
    <source>
        <dbReference type="EMBL" id="KAF1950353.1"/>
    </source>
</evidence>
<dbReference type="Proteomes" id="UP000800035">
    <property type="component" value="Unassembled WGS sequence"/>
</dbReference>
<name>A0A6A5TC51_9PLEO</name>
<protein>
    <submittedName>
        <fullName evidence="2">Uncharacterized protein</fullName>
    </submittedName>
</protein>
<keyword evidence="3" id="KW-1185">Reference proteome</keyword>
<sequence>MDFVCTIGMENEVEDEEKEEGCRWGYPHSRYQKKLKKHQESGAEHQEPGRTIGNDTKAVKSTKHNPSTTQHLVAESRVDAALQREEIGSIQCLIRHKNAMHFTDWAHKSVICMSDHYGPRKRTGDETAITTSKSRPGRPLYQPRLELFLTFQTKQCRAHISFSPR</sequence>
<accession>A0A6A5TC51</accession>
<gene>
    <name evidence="2" type="ORF">CC80DRAFT_554346</name>
</gene>